<organism evidence="7 8">
    <name type="scientific">Massilia horti</name>
    <dbReference type="NCBI Taxonomy" id="2562153"/>
    <lineage>
        <taxon>Bacteria</taxon>
        <taxon>Pseudomonadati</taxon>
        <taxon>Pseudomonadota</taxon>
        <taxon>Betaproteobacteria</taxon>
        <taxon>Burkholderiales</taxon>
        <taxon>Oxalobacteraceae</taxon>
        <taxon>Telluria group</taxon>
        <taxon>Massilia</taxon>
    </lineage>
</organism>
<gene>
    <name evidence="7" type="primary">fliS</name>
    <name evidence="7" type="ORF">E4O92_13895</name>
</gene>
<comment type="similarity">
    <text evidence="2 6">Belongs to the FliS family.</text>
</comment>
<dbReference type="GO" id="GO:0044780">
    <property type="term" value="P:bacterial-type flagellum assembly"/>
    <property type="evidence" value="ECO:0007669"/>
    <property type="project" value="InterPro"/>
</dbReference>
<comment type="caution">
    <text evidence="7">The sequence shown here is derived from an EMBL/GenBank/DDBJ whole genome shotgun (WGS) entry which is preliminary data.</text>
</comment>
<keyword evidence="4 6" id="KW-1005">Bacterial flagellum biogenesis</keyword>
<dbReference type="PIRSF" id="PIRSF039090">
    <property type="entry name" value="Flis"/>
    <property type="match status" value="1"/>
</dbReference>
<dbReference type="InterPro" id="IPR003713">
    <property type="entry name" value="FliS"/>
</dbReference>
<evidence type="ECO:0000256" key="1">
    <source>
        <dbReference type="ARBA" id="ARBA00004514"/>
    </source>
</evidence>
<dbReference type="PANTHER" id="PTHR34773">
    <property type="entry name" value="FLAGELLAR SECRETION CHAPERONE FLIS"/>
    <property type="match status" value="1"/>
</dbReference>
<reference evidence="7 8" key="1">
    <citation type="submission" date="2019-03" db="EMBL/GenBank/DDBJ databases">
        <title>Draft genome of Massilia hortus sp. nov., a novel bacterial species of the Oxalobacteraceae family.</title>
        <authorList>
            <person name="Peta V."/>
            <person name="Raths R."/>
            <person name="Bucking H."/>
        </authorList>
    </citation>
    <scope>NUCLEOTIDE SEQUENCE [LARGE SCALE GENOMIC DNA]</scope>
    <source>
        <strain evidence="7 8">ONC3</strain>
    </source>
</reference>
<dbReference type="OrthoDB" id="9792010at2"/>
<dbReference type="GO" id="GO:0005829">
    <property type="term" value="C:cytosol"/>
    <property type="evidence" value="ECO:0007669"/>
    <property type="project" value="UniProtKB-SubCell"/>
</dbReference>
<keyword evidence="7" id="KW-0969">Cilium</keyword>
<keyword evidence="8" id="KW-1185">Reference proteome</keyword>
<dbReference type="Proteomes" id="UP000297258">
    <property type="component" value="Unassembled WGS sequence"/>
</dbReference>
<evidence type="ECO:0000256" key="2">
    <source>
        <dbReference type="ARBA" id="ARBA00008787"/>
    </source>
</evidence>
<accession>A0A4Y9SXP4</accession>
<dbReference type="Gene3D" id="1.20.120.340">
    <property type="entry name" value="Flagellar protein FliS"/>
    <property type="match status" value="1"/>
</dbReference>
<dbReference type="NCBIfam" id="TIGR00208">
    <property type="entry name" value="fliS"/>
    <property type="match status" value="1"/>
</dbReference>
<dbReference type="InterPro" id="IPR036584">
    <property type="entry name" value="FliS_sf"/>
</dbReference>
<dbReference type="CDD" id="cd16098">
    <property type="entry name" value="FliS"/>
    <property type="match status" value="1"/>
</dbReference>
<name>A0A4Y9SXP4_9BURK</name>
<protein>
    <recommendedName>
        <fullName evidence="6">Flagellar secretion chaperone FliS</fullName>
    </recommendedName>
</protein>
<dbReference type="SUPFAM" id="SSF101116">
    <property type="entry name" value="Flagellar export chaperone FliS"/>
    <property type="match status" value="1"/>
</dbReference>
<dbReference type="EMBL" id="SPUM01000093">
    <property type="protein sequence ID" value="TFW31415.1"/>
    <property type="molecule type" value="Genomic_DNA"/>
</dbReference>
<dbReference type="PANTHER" id="PTHR34773:SF1">
    <property type="entry name" value="FLAGELLAR SECRETION CHAPERONE FLIS"/>
    <property type="match status" value="1"/>
</dbReference>
<keyword evidence="7" id="KW-0966">Cell projection</keyword>
<comment type="subcellular location">
    <subcellularLocation>
        <location evidence="1 6">Cytoplasm</location>
        <location evidence="1 6">Cytosol</location>
    </subcellularLocation>
</comment>
<dbReference type="AlphaFoldDB" id="A0A4Y9SXP4"/>
<dbReference type="RefSeq" id="WP_135190333.1">
    <property type="nucleotide sequence ID" value="NZ_SPUM01000093.1"/>
</dbReference>
<sequence>MSYQEAYGSYQAVNLDAQTSRASPVELVLLLTDGLLDELARARGHIEGKRYEQKATSINKCVDIINGMASSLDFEHGGEVVANLARLYEFCAVHLQGAGIKLDPTMVDEVVRIISSIRQGWAGVQARNG</sequence>
<evidence type="ECO:0000313" key="8">
    <source>
        <dbReference type="Proteomes" id="UP000297258"/>
    </source>
</evidence>
<proteinExistence type="inferred from homology"/>
<dbReference type="Pfam" id="PF02561">
    <property type="entry name" value="FliS"/>
    <property type="match status" value="1"/>
</dbReference>
<keyword evidence="5" id="KW-0143">Chaperone</keyword>
<evidence type="ECO:0000256" key="6">
    <source>
        <dbReference type="PIRNR" id="PIRNR039090"/>
    </source>
</evidence>
<keyword evidence="7" id="KW-0282">Flagellum</keyword>
<keyword evidence="3 6" id="KW-0963">Cytoplasm</keyword>
<evidence type="ECO:0000313" key="7">
    <source>
        <dbReference type="EMBL" id="TFW31415.1"/>
    </source>
</evidence>
<evidence type="ECO:0000256" key="4">
    <source>
        <dbReference type="ARBA" id="ARBA00022795"/>
    </source>
</evidence>
<evidence type="ECO:0000256" key="5">
    <source>
        <dbReference type="ARBA" id="ARBA00023186"/>
    </source>
</evidence>
<evidence type="ECO:0000256" key="3">
    <source>
        <dbReference type="ARBA" id="ARBA00022490"/>
    </source>
</evidence>